<evidence type="ECO:0000259" key="2">
    <source>
        <dbReference type="PROSITE" id="PS50041"/>
    </source>
</evidence>
<dbReference type="InterPro" id="IPR018378">
    <property type="entry name" value="C-type_lectin_CS"/>
</dbReference>
<feature type="domain" description="C-type lectin" evidence="2">
    <location>
        <begin position="42"/>
        <end position="151"/>
    </location>
</feature>
<protein>
    <recommendedName>
        <fullName evidence="2">C-type lectin domain-containing protein</fullName>
    </recommendedName>
</protein>
<dbReference type="PROSITE" id="PS00615">
    <property type="entry name" value="C_TYPE_LECTIN_1"/>
    <property type="match status" value="1"/>
</dbReference>
<sequence>MSTTNSGKWIHESCDLQHPFYLQILQSCLSFQFVIEPKAPYRTYQYMNESMTWQEAQSYSRARFTDMVTADTMNDVNRLVNTIDPGYSDSVWIGLHTETEYRWVWSMGEGTISNYSIWNPGELNGDGECVRSFNGSWYDESCSTVLPFVCFSGESSKFKFCFVFFPL</sequence>
<dbReference type="InterPro" id="IPR016187">
    <property type="entry name" value="CTDL_fold"/>
</dbReference>
<reference evidence="3" key="1">
    <citation type="submission" date="2025-08" db="UniProtKB">
        <authorList>
            <consortium name="Ensembl"/>
        </authorList>
    </citation>
    <scope>IDENTIFICATION</scope>
</reference>
<evidence type="ECO:0000256" key="1">
    <source>
        <dbReference type="ARBA" id="ARBA00023157"/>
    </source>
</evidence>
<dbReference type="SMART" id="SM00034">
    <property type="entry name" value="CLECT"/>
    <property type="match status" value="1"/>
</dbReference>
<dbReference type="PANTHER" id="PTHR45784">
    <property type="entry name" value="C-TYPE LECTIN DOMAIN FAMILY 20 MEMBER A-RELATED"/>
    <property type="match status" value="1"/>
</dbReference>
<dbReference type="AlphaFoldDB" id="A0A8C2KSC0"/>
<accession>A0A8C2KSC0</accession>
<dbReference type="Gene3D" id="3.10.100.10">
    <property type="entry name" value="Mannose-Binding Protein A, subunit A"/>
    <property type="match status" value="1"/>
</dbReference>
<dbReference type="Ensembl" id="ENSCCRT00020124834.1">
    <property type="protein sequence ID" value="ENSCCRP00020114433.1"/>
    <property type="gene ID" value="ENSCCRG00020051746.1"/>
</dbReference>
<dbReference type="PROSITE" id="PS50041">
    <property type="entry name" value="C_TYPE_LECTIN_2"/>
    <property type="match status" value="1"/>
</dbReference>
<proteinExistence type="predicted"/>
<evidence type="ECO:0000313" key="4">
    <source>
        <dbReference type="Proteomes" id="UP000694701"/>
    </source>
</evidence>
<organism evidence="3 4">
    <name type="scientific">Cyprinus carpio</name>
    <name type="common">Common carp</name>
    <dbReference type="NCBI Taxonomy" id="7962"/>
    <lineage>
        <taxon>Eukaryota</taxon>
        <taxon>Metazoa</taxon>
        <taxon>Chordata</taxon>
        <taxon>Craniata</taxon>
        <taxon>Vertebrata</taxon>
        <taxon>Euteleostomi</taxon>
        <taxon>Actinopterygii</taxon>
        <taxon>Neopterygii</taxon>
        <taxon>Teleostei</taxon>
        <taxon>Ostariophysi</taxon>
        <taxon>Cypriniformes</taxon>
        <taxon>Cyprinidae</taxon>
        <taxon>Cyprininae</taxon>
        <taxon>Cyprinus</taxon>
    </lineage>
</organism>
<name>A0A8C2KSC0_CYPCA</name>
<dbReference type="InterPro" id="IPR001304">
    <property type="entry name" value="C-type_lectin-like"/>
</dbReference>
<dbReference type="SUPFAM" id="SSF56436">
    <property type="entry name" value="C-type lectin-like"/>
    <property type="match status" value="1"/>
</dbReference>
<dbReference type="PANTHER" id="PTHR45784:SF3">
    <property type="entry name" value="C-TYPE LECTIN DOMAIN FAMILY 4 MEMBER K-LIKE-RELATED"/>
    <property type="match status" value="1"/>
</dbReference>
<keyword evidence="1" id="KW-1015">Disulfide bond</keyword>
<dbReference type="Proteomes" id="UP000694701">
    <property type="component" value="Unplaced"/>
</dbReference>
<evidence type="ECO:0000313" key="3">
    <source>
        <dbReference type="Ensembl" id="ENSCCRP00020114433.1"/>
    </source>
</evidence>
<dbReference type="Pfam" id="PF00059">
    <property type="entry name" value="Lectin_C"/>
    <property type="match status" value="1"/>
</dbReference>
<dbReference type="InterPro" id="IPR016186">
    <property type="entry name" value="C-type_lectin-like/link_sf"/>
</dbReference>